<comment type="caution">
    <text evidence="1">The sequence shown here is derived from an EMBL/GenBank/DDBJ whole genome shotgun (WGS) entry which is preliminary data.</text>
</comment>
<gene>
    <name evidence="1" type="ORF">H2198_008580</name>
</gene>
<keyword evidence="2" id="KW-1185">Reference proteome</keyword>
<evidence type="ECO:0000313" key="1">
    <source>
        <dbReference type="EMBL" id="KAJ9652158.1"/>
    </source>
</evidence>
<evidence type="ECO:0000313" key="2">
    <source>
        <dbReference type="Proteomes" id="UP001172386"/>
    </source>
</evidence>
<accession>A0ACC2ZWR7</accession>
<dbReference type="Proteomes" id="UP001172386">
    <property type="component" value="Unassembled WGS sequence"/>
</dbReference>
<organism evidence="1 2">
    <name type="scientific">Neophaeococcomyces mojaviensis</name>
    <dbReference type="NCBI Taxonomy" id="3383035"/>
    <lineage>
        <taxon>Eukaryota</taxon>
        <taxon>Fungi</taxon>
        <taxon>Dikarya</taxon>
        <taxon>Ascomycota</taxon>
        <taxon>Pezizomycotina</taxon>
        <taxon>Eurotiomycetes</taxon>
        <taxon>Chaetothyriomycetidae</taxon>
        <taxon>Chaetothyriales</taxon>
        <taxon>Chaetothyriales incertae sedis</taxon>
        <taxon>Neophaeococcomyces</taxon>
    </lineage>
</organism>
<name>A0ACC2ZWR7_9EURO</name>
<proteinExistence type="predicted"/>
<dbReference type="EMBL" id="JAPDRQ010000213">
    <property type="protein sequence ID" value="KAJ9652158.1"/>
    <property type="molecule type" value="Genomic_DNA"/>
</dbReference>
<protein>
    <submittedName>
        <fullName evidence="1">Uncharacterized protein</fullName>
    </submittedName>
</protein>
<reference evidence="1" key="1">
    <citation type="submission" date="2022-10" db="EMBL/GenBank/DDBJ databases">
        <title>Culturing micro-colonial fungi from biological soil crusts in the Mojave desert and describing Neophaeococcomyces mojavensis, and introducing the new genera and species Taxawa tesnikishii.</title>
        <authorList>
            <person name="Kurbessoian T."/>
            <person name="Stajich J.E."/>
        </authorList>
    </citation>
    <scope>NUCLEOTIDE SEQUENCE</scope>
    <source>
        <strain evidence="1">JES_112</strain>
    </source>
</reference>
<sequence length="619" mass="68279">MAVDCPDNSTECLLRALIETTASQTSPWEPRSFGFTVAIGVAAFLISFVAIFQGLFAAGPGRIKASASAIGVFSKLSKGRLSWIEFAWRSTAYTPLITYDDLHTRVMKQTPCVPHGTNYPFRAGTVSTGATWLHLLRCVGLDEEVEEIFDGLLQPCATDHLPADIQAPPMLIQLHCLAILAAIADPTTRFEKADRFILIKGRISQISFREHPVLGTLGAYERYQTQTSLYHHTSRPTDSPATNAILGRCSSLALDLAGGRLRVYLGYGKSWAESHEVQFTDIYRSCSIYLWRTAHSVMPHLLCDREEPFARALALTVAQTDYQVRPFPWKRLRFDEVTEWLAEKTSDLLHDVDSLKRYLELGECHIFSMDFTHRNKDHDTIFEHRGSWVVFDDPQCDIGGDFGEYFVDVLFKICTTFLSGTTMDQKGSNTGVANPMVLRMEPDEELCLYLKHVDILLRRKRVQAMDALDAITFRAVSELAAQERAAQAATTPVQGASPASPSSSSSVVEQTTADGTSSTPAAVAVSSRKSSGSTGTNISPRGMPNVLNGSPATEALITQTAASVSQEHLPQQKPKVTDETYLQALLLIRAILYAALLKLGPDTSMLFEPDFNNTIVKIM</sequence>